<reference evidence="2" key="1">
    <citation type="journal article" date="2021" name="Proc. Natl. Acad. Sci. U.S.A.">
        <title>Three genomes in the algal genus Volvox reveal the fate of a haploid sex-determining region after a transition to homothallism.</title>
        <authorList>
            <person name="Yamamoto K."/>
            <person name="Hamaji T."/>
            <person name="Kawai-Toyooka H."/>
            <person name="Matsuzaki R."/>
            <person name="Takahashi F."/>
            <person name="Nishimura Y."/>
            <person name="Kawachi M."/>
            <person name="Noguchi H."/>
            <person name="Minakuchi Y."/>
            <person name="Umen J.G."/>
            <person name="Toyoda A."/>
            <person name="Nozaki H."/>
        </authorList>
    </citation>
    <scope>NUCLEOTIDE SEQUENCE</scope>
    <source>
        <strain evidence="2">NIES-3780</strain>
    </source>
</reference>
<dbReference type="AlphaFoldDB" id="A0A8J4B2A4"/>
<proteinExistence type="predicted"/>
<protein>
    <submittedName>
        <fullName evidence="2">Uncharacterized protein</fullName>
    </submittedName>
</protein>
<feature type="region of interest" description="Disordered" evidence="1">
    <location>
        <begin position="1"/>
        <end position="21"/>
    </location>
</feature>
<dbReference type="Proteomes" id="UP000747399">
    <property type="component" value="Unassembled WGS sequence"/>
</dbReference>
<sequence length="114" mass="10941">MPAAAGAAATAPRHSPSGYSTCSAQSARTSCSRDGVTPAADLLDVPFMNACNQAPSGNPPTCGGTGCGSGTAAAAAAAAAPDSEHPRPKSIIELTASNGVLPPLYGLGLTDCAA</sequence>
<dbReference type="EMBL" id="BNCO01000012">
    <property type="protein sequence ID" value="GIL52164.1"/>
    <property type="molecule type" value="Genomic_DNA"/>
</dbReference>
<evidence type="ECO:0000313" key="2">
    <source>
        <dbReference type="EMBL" id="GIL52164.1"/>
    </source>
</evidence>
<feature type="compositionally biased region" description="Low complexity" evidence="1">
    <location>
        <begin position="1"/>
        <end position="11"/>
    </location>
</feature>
<gene>
    <name evidence="2" type="ORF">Vafri_8103</name>
</gene>
<comment type="caution">
    <text evidence="2">The sequence shown here is derived from an EMBL/GenBank/DDBJ whole genome shotgun (WGS) entry which is preliminary data.</text>
</comment>
<evidence type="ECO:0000256" key="1">
    <source>
        <dbReference type="SAM" id="MobiDB-lite"/>
    </source>
</evidence>
<accession>A0A8J4B2A4</accession>
<name>A0A8J4B2A4_9CHLO</name>
<keyword evidence="3" id="KW-1185">Reference proteome</keyword>
<organism evidence="2 3">
    <name type="scientific">Volvox africanus</name>
    <dbReference type="NCBI Taxonomy" id="51714"/>
    <lineage>
        <taxon>Eukaryota</taxon>
        <taxon>Viridiplantae</taxon>
        <taxon>Chlorophyta</taxon>
        <taxon>core chlorophytes</taxon>
        <taxon>Chlorophyceae</taxon>
        <taxon>CS clade</taxon>
        <taxon>Chlamydomonadales</taxon>
        <taxon>Volvocaceae</taxon>
        <taxon>Volvox</taxon>
    </lineage>
</organism>
<evidence type="ECO:0000313" key="3">
    <source>
        <dbReference type="Proteomes" id="UP000747399"/>
    </source>
</evidence>